<evidence type="ECO:0000313" key="4">
    <source>
        <dbReference type="Proteomes" id="UP000473531"/>
    </source>
</evidence>
<feature type="region of interest" description="Disordered" evidence="1">
    <location>
        <begin position="1"/>
        <end position="39"/>
    </location>
</feature>
<dbReference type="InterPro" id="IPR000792">
    <property type="entry name" value="Tscrpt_reg_LuxR_C"/>
</dbReference>
<dbReference type="GO" id="GO:0003677">
    <property type="term" value="F:DNA binding"/>
    <property type="evidence" value="ECO:0007669"/>
    <property type="project" value="InterPro"/>
</dbReference>
<name>A0A6L7GKZ7_9SPHN</name>
<dbReference type="OrthoDB" id="7201814at2"/>
<dbReference type="Pfam" id="PF00196">
    <property type="entry name" value="GerE"/>
    <property type="match status" value="1"/>
</dbReference>
<dbReference type="AlphaFoldDB" id="A0A6L7GKZ7"/>
<sequence length="222" mass="24812">MQCSHDEFLKKPGKNQLAGSAARRSRAADADTPEKNREPVGLQDLIDALTALDGRSRMVVRRDGTLIAGSSVLNELFETGTCLLLHADTVRTALPEYSDPFHELLQVNAPEVRNLALPYSKIDGHMILSATSLCKTAVCMSLQRATQMDQPELADLEDVFHLTKAEASIVYGLFMGHTPQQIAIELDNSIHTIRAHIRRCYDKLGITCREELWRKLNAYRLK</sequence>
<protein>
    <recommendedName>
        <fullName evidence="2">HTH luxR-type domain-containing protein</fullName>
    </recommendedName>
</protein>
<dbReference type="Proteomes" id="UP000473531">
    <property type="component" value="Unassembled WGS sequence"/>
</dbReference>
<accession>A0A6L7GKZ7</accession>
<dbReference type="RefSeq" id="WP_160602060.1">
    <property type="nucleotide sequence ID" value="NZ_WTYU01000002.1"/>
</dbReference>
<dbReference type="SUPFAM" id="SSF46894">
    <property type="entry name" value="C-terminal effector domain of the bipartite response regulators"/>
    <property type="match status" value="1"/>
</dbReference>
<dbReference type="Gene3D" id="1.10.10.10">
    <property type="entry name" value="Winged helix-like DNA-binding domain superfamily/Winged helix DNA-binding domain"/>
    <property type="match status" value="1"/>
</dbReference>
<evidence type="ECO:0000313" key="3">
    <source>
        <dbReference type="EMBL" id="MXP15558.1"/>
    </source>
</evidence>
<gene>
    <name evidence="3" type="ORF">GRI44_12430</name>
</gene>
<evidence type="ECO:0000259" key="2">
    <source>
        <dbReference type="SMART" id="SM00421"/>
    </source>
</evidence>
<feature type="compositionally biased region" description="Basic and acidic residues" evidence="1">
    <location>
        <begin position="26"/>
        <end position="38"/>
    </location>
</feature>
<feature type="compositionally biased region" description="Basic and acidic residues" evidence="1">
    <location>
        <begin position="1"/>
        <end position="10"/>
    </location>
</feature>
<keyword evidence="4" id="KW-1185">Reference proteome</keyword>
<proteinExistence type="predicted"/>
<dbReference type="GO" id="GO:0006355">
    <property type="term" value="P:regulation of DNA-templated transcription"/>
    <property type="evidence" value="ECO:0007669"/>
    <property type="project" value="InterPro"/>
</dbReference>
<dbReference type="InterPro" id="IPR036388">
    <property type="entry name" value="WH-like_DNA-bd_sf"/>
</dbReference>
<reference evidence="3 4" key="1">
    <citation type="submission" date="2019-12" db="EMBL/GenBank/DDBJ databases">
        <title>Genomic-based taxomic classification of the family Erythrobacteraceae.</title>
        <authorList>
            <person name="Xu L."/>
        </authorList>
    </citation>
    <scope>NUCLEOTIDE SEQUENCE [LARGE SCALE GENOMIC DNA]</scope>
    <source>
        <strain evidence="3 4">KCTC 52259</strain>
    </source>
</reference>
<feature type="domain" description="HTH luxR-type" evidence="2">
    <location>
        <begin position="159"/>
        <end position="216"/>
    </location>
</feature>
<comment type="caution">
    <text evidence="3">The sequence shown here is derived from an EMBL/GenBank/DDBJ whole genome shotgun (WGS) entry which is preliminary data.</text>
</comment>
<dbReference type="SMART" id="SM00421">
    <property type="entry name" value="HTH_LUXR"/>
    <property type="match status" value="1"/>
</dbReference>
<evidence type="ECO:0000256" key="1">
    <source>
        <dbReference type="SAM" id="MobiDB-lite"/>
    </source>
</evidence>
<dbReference type="InterPro" id="IPR016032">
    <property type="entry name" value="Sig_transdc_resp-reg_C-effctor"/>
</dbReference>
<dbReference type="EMBL" id="WTYU01000002">
    <property type="protein sequence ID" value="MXP15558.1"/>
    <property type="molecule type" value="Genomic_DNA"/>
</dbReference>
<organism evidence="3 4">
    <name type="scientific">Allopontixanthobacter confluentis</name>
    <dbReference type="NCBI Taxonomy" id="1849021"/>
    <lineage>
        <taxon>Bacteria</taxon>
        <taxon>Pseudomonadati</taxon>
        <taxon>Pseudomonadota</taxon>
        <taxon>Alphaproteobacteria</taxon>
        <taxon>Sphingomonadales</taxon>
        <taxon>Erythrobacteraceae</taxon>
        <taxon>Allopontixanthobacter</taxon>
    </lineage>
</organism>